<accession>M1DFF1</accession>
<reference evidence="2" key="2">
    <citation type="submission" date="2015-06" db="UniProtKB">
        <authorList>
            <consortium name="EnsemblPlants"/>
        </authorList>
    </citation>
    <scope>IDENTIFICATION</scope>
    <source>
        <strain evidence="2">DM1-3 516 R44</strain>
    </source>
</reference>
<dbReference type="InParanoid" id="M1DFF1"/>
<evidence type="ECO:0000313" key="2">
    <source>
        <dbReference type="EnsemblPlants" id="PGSC0003DMT400088192"/>
    </source>
</evidence>
<name>M1DFF1_SOLTU</name>
<protein>
    <submittedName>
        <fullName evidence="2">Uncharacterized protein</fullName>
    </submittedName>
</protein>
<organism evidence="2 3">
    <name type="scientific">Solanum tuberosum</name>
    <name type="common">Potato</name>
    <dbReference type="NCBI Taxonomy" id="4113"/>
    <lineage>
        <taxon>Eukaryota</taxon>
        <taxon>Viridiplantae</taxon>
        <taxon>Streptophyta</taxon>
        <taxon>Embryophyta</taxon>
        <taxon>Tracheophyta</taxon>
        <taxon>Spermatophyta</taxon>
        <taxon>Magnoliopsida</taxon>
        <taxon>eudicotyledons</taxon>
        <taxon>Gunneridae</taxon>
        <taxon>Pentapetalae</taxon>
        <taxon>asterids</taxon>
        <taxon>lamiids</taxon>
        <taxon>Solanales</taxon>
        <taxon>Solanaceae</taxon>
        <taxon>Solanoideae</taxon>
        <taxon>Solaneae</taxon>
        <taxon>Solanum</taxon>
    </lineage>
</organism>
<reference evidence="3" key="1">
    <citation type="journal article" date="2011" name="Nature">
        <title>Genome sequence and analysis of the tuber crop potato.</title>
        <authorList>
            <consortium name="The Potato Genome Sequencing Consortium"/>
        </authorList>
    </citation>
    <scope>NUCLEOTIDE SEQUENCE [LARGE SCALE GENOMIC DNA]</scope>
    <source>
        <strain evidence="3">cv. DM1-3 516 R44</strain>
    </source>
</reference>
<evidence type="ECO:0000256" key="1">
    <source>
        <dbReference type="SAM" id="MobiDB-lite"/>
    </source>
</evidence>
<dbReference type="EnsemblPlants" id="PGSC0003DMT400088192">
    <property type="protein sequence ID" value="PGSC0003DMT400088192"/>
    <property type="gene ID" value="PGSC0003DMG400037763"/>
</dbReference>
<feature type="region of interest" description="Disordered" evidence="1">
    <location>
        <begin position="1"/>
        <end position="68"/>
    </location>
</feature>
<dbReference type="AlphaFoldDB" id="M1DFF1"/>
<dbReference type="Proteomes" id="UP000011115">
    <property type="component" value="Unassembled WGS sequence"/>
</dbReference>
<keyword evidence="3" id="KW-1185">Reference proteome</keyword>
<dbReference type="Gramene" id="PGSC0003DMT400088192">
    <property type="protein sequence ID" value="PGSC0003DMT400088192"/>
    <property type="gene ID" value="PGSC0003DMG400037763"/>
</dbReference>
<proteinExistence type="predicted"/>
<feature type="compositionally biased region" description="Basic residues" evidence="1">
    <location>
        <begin position="29"/>
        <end position="44"/>
    </location>
</feature>
<dbReference type="HOGENOM" id="CLU_059105_4_0_1"/>
<evidence type="ECO:0000313" key="3">
    <source>
        <dbReference type="Proteomes" id="UP000011115"/>
    </source>
</evidence>
<sequence>MDEIGVMFNDVKTVDPVNAPAEESTERGRGRRRGRGRARYRGRGRVTPNRDGAPIGDAPRNEAPPAHH</sequence>
<dbReference type="PaxDb" id="4113-PGSC0003DMT400088192"/>